<reference evidence="2 3" key="1">
    <citation type="journal article" date="2015" name="Nature">
        <title>rRNA introns, odd ribosomes, and small enigmatic genomes across a large radiation of phyla.</title>
        <authorList>
            <person name="Brown C.T."/>
            <person name="Hug L.A."/>
            <person name="Thomas B.C."/>
            <person name="Sharon I."/>
            <person name="Castelle C.J."/>
            <person name="Singh A."/>
            <person name="Wilkins M.J."/>
            <person name="Williams K.H."/>
            <person name="Banfield J.F."/>
        </authorList>
    </citation>
    <scope>NUCLEOTIDE SEQUENCE [LARGE SCALE GENOMIC DNA]</scope>
</reference>
<dbReference type="AlphaFoldDB" id="A0A0G1YRZ6"/>
<dbReference type="PANTHER" id="PTHR42966">
    <property type="entry name" value="N-ACETYLNEURAMINATE SYNTHASE"/>
    <property type="match status" value="1"/>
</dbReference>
<sequence length="296" mass="34184">MTTKKNHEINYKKPVIIGEIGCNHMGDMEIAKEMITTAKIFCKADGVKFQKRTPKELLTPEEYHQPHPVPFHSYGNTYGEHREKLEFSKVQHKTLQRFCTQLGIDYSASVWDIMAAREITELNPRTIKIPSACNLKFDMLGYLCDNFGGEIHLSFGMTTRAEEKRIIKFFQSKKRNKDLVVYACTSGYPVPFKDLALLEIKRLRENYGTIVKDIGFSGHHNGIAMDVAAYTLGARYVERHFTLNRTWKGTDHAASLEPDGLRRVARDLRAAHEALRYKEQEILDIEAEQRKKLKRY</sequence>
<dbReference type="Gene3D" id="3.20.20.70">
    <property type="entry name" value="Aldolase class I"/>
    <property type="match status" value="1"/>
</dbReference>
<evidence type="ECO:0000259" key="1">
    <source>
        <dbReference type="Pfam" id="PF03102"/>
    </source>
</evidence>
<evidence type="ECO:0000313" key="2">
    <source>
        <dbReference type="EMBL" id="KKW09109.1"/>
    </source>
</evidence>
<proteinExistence type="predicted"/>
<name>A0A0G1YRZ6_9BACT</name>
<dbReference type="PATRIC" id="fig|1618669.3.peg.233"/>
<organism evidence="2 3">
    <name type="scientific">Candidatus Kaiserbacteria bacterium GW2011_GWA2_49_19</name>
    <dbReference type="NCBI Taxonomy" id="1618669"/>
    <lineage>
        <taxon>Bacteria</taxon>
        <taxon>Candidatus Kaiseribacteriota</taxon>
    </lineage>
</organism>
<protein>
    <submittedName>
        <fullName evidence="2">N-acetylneuraminic acid synthase domain-containing protein</fullName>
    </submittedName>
</protein>
<accession>A0A0G1YRZ6</accession>
<evidence type="ECO:0000313" key="3">
    <source>
        <dbReference type="Proteomes" id="UP000033965"/>
    </source>
</evidence>
<dbReference type="InterPro" id="IPR013132">
    <property type="entry name" value="PseI/NeuA/B-like_N"/>
</dbReference>
<dbReference type="GO" id="GO:0016051">
    <property type="term" value="P:carbohydrate biosynthetic process"/>
    <property type="evidence" value="ECO:0007669"/>
    <property type="project" value="InterPro"/>
</dbReference>
<dbReference type="PANTHER" id="PTHR42966:SF1">
    <property type="entry name" value="SIALIC ACID SYNTHASE"/>
    <property type="match status" value="1"/>
</dbReference>
<dbReference type="InterPro" id="IPR013785">
    <property type="entry name" value="Aldolase_TIM"/>
</dbReference>
<feature type="domain" description="PseI/NeuA/B-like" evidence="1">
    <location>
        <begin position="34"/>
        <end position="278"/>
    </location>
</feature>
<dbReference type="SUPFAM" id="SSF51569">
    <property type="entry name" value="Aldolase"/>
    <property type="match status" value="1"/>
</dbReference>
<dbReference type="EMBL" id="LCPZ01000005">
    <property type="protein sequence ID" value="KKW09109.1"/>
    <property type="molecule type" value="Genomic_DNA"/>
</dbReference>
<comment type="caution">
    <text evidence="2">The sequence shown here is derived from an EMBL/GenBank/DDBJ whole genome shotgun (WGS) entry which is preliminary data.</text>
</comment>
<dbReference type="GO" id="GO:0047444">
    <property type="term" value="F:N-acylneuraminate-9-phosphate synthase activity"/>
    <property type="evidence" value="ECO:0007669"/>
    <property type="project" value="TreeGrafter"/>
</dbReference>
<dbReference type="InterPro" id="IPR051690">
    <property type="entry name" value="PseI-like"/>
</dbReference>
<dbReference type="Pfam" id="PF03102">
    <property type="entry name" value="NeuB"/>
    <property type="match status" value="1"/>
</dbReference>
<dbReference type="Proteomes" id="UP000033965">
    <property type="component" value="Unassembled WGS sequence"/>
</dbReference>
<gene>
    <name evidence="2" type="ORF">UY44_C0005G0026</name>
</gene>